<dbReference type="RefSeq" id="WP_364216381.1">
    <property type="nucleotide sequence ID" value="NZ_JBCGDC010000009.1"/>
</dbReference>
<dbReference type="PANTHER" id="PTHR42912">
    <property type="entry name" value="METHYLTRANSFERASE"/>
    <property type="match status" value="1"/>
</dbReference>
<protein>
    <submittedName>
        <fullName evidence="2">Class I SAM-dependent methyltransferase</fullName>
        <ecNumber evidence="2">2.1.-.-</ecNumber>
    </submittedName>
</protein>
<organism evidence="2 3">
    <name type="scientific">Polymorphospora lycopeni</name>
    <dbReference type="NCBI Taxonomy" id="3140240"/>
    <lineage>
        <taxon>Bacteria</taxon>
        <taxon>Bacillati</taxon>
        <taxon>Actinomycetota</taxon>
        <taxon>Actinomycetes</taxon>
        <taxon>Micromonosporales</taxon>
        <taxon>Micromonosporaceae</taxon>
        <taxon>Polymorphospora</taxon>
    </lineage>
</organism>
<accession>A0ABV5CKA6</accession>
<reference evidence="2 3" key="1">
    <citation type="submission" date="2024-04" db="EMBL/GenBank/DDBJ databases">
        <title>Polymorphospora sp. isolated from Baiyangdian Lake in Xiong'an New Area.</title>
        <authorList>
            <person name="Zhang X."/>
            <person name="Liu J."/>
        </authorList>
    </citation>
    <scope>NUCLEOTIDE SEQUENCE [LARGE SCALE GENOMIC DNA]</scope>
    <source>
        <strain evidence="2 3">2-325</strain>
    </source>
</reference>
<gene>
    <name evidence="2" type="ORF">AAFH96_04920</name>
</gene>
<dbReference type="GO" id="GO:0008168">
    <property type="term" value="F:methyltransferase activity"/>
    <property type="evidence" value="ECO:0007669"/>
    <property type="project" value="UniProtKB-KW"/>
</dbReference>
<evidence type="ECO:0000313" key="2">
    <source>
        <dbReference type="EMBL" id="MFB6392443.1"/>
    </source>
</evidence>
<dbReference type="Gene3D" id="3.40.50.150">
    <property type="entry name" value="Vaccinia Virus protein VP39"/>
    <property type="match status" value="1"/>
</dbReference>
<evidence type="ECO:0000259" key="1">
    <source>
        <dbReference type="Pfam" id="PF13649"/>
    </source>
</evidence>
<dbReference type="SUPFAM" id="SSF53335">
    <property type="entry name" value="S-adenosyl-L-methionine-dependent methyltransferases"/>
    <property type="match status" value="1"/>
</dbReference>
<dbReference type="EC" id="2.1.-.-" evidence="2"/>
<evidence type="ECO:0000313" key="3">
    <source>
        <dbReference type="Proteomes" id="UP001582793"/>
    </source>
</evidence>
<dbReference type="InterPro" id="IPR041698">
    <property type="entry name" value="Methyltransf_25"/>
</dbReference>
<proteinExistence type="predicted"/>
<dbReference type="EMBL" id="JBCGDC010000009">
    <property type="protein sequence ID" value="MFB6392443.1"/>
    <property type="molecule type" value="Genomic_DNA"/>
</dbReference>
<keyword evidence="2" id="KW-0489">Methyltransferase</keyword>
<feature type="domain" description="Methyltransferase" evidence="1">
    <location>
        <begin position="61"/>
        <end position="151"/>
    </location>
</feature>
<dbReference type="Pfam" id="PF13649">
    <property type="entry name" value="Methyltransf_25"/>
    <property type="match status" value="1"/>
</dbReference>
<dbReference type="PANTHER" id="PTHR42912:SF80">
    <property type="entry name" value="METHYLTRANSFERASE DOMAIN-CONTAINING PROTEIN"/>
    <property type="match status" value="1"/>
</dbReference>
<name>A0ABV5CKA6_9ACTN</name>
<keyword evidence="3" id="KW-1185">Reference proteome</keyword>
<sequence>MTPPDIDPDDALLDRIRVAYDTVAEPYADQFADELAQKPLDRALIDGFADQVRATGVDGPVADLGCGPGQVTRHLADRDLPVFGVDLSPEMVRLARERHPGLDFRAGSILGLAVADRSLAGVLSLYSVIHLPRPVLPRALAEFYRVLRPGGILLLAFHVGAGQLHVDTWFDRPVSFDGHLFDPDDVADCLAEAGFEVRARMRRQPYPGIEAPTERAYLFAHRPAG</sequence>
<keyword evidence="2" id="KW-0808">Transferase</keyword>
<dbReference type="CDD" id="cd02440">
    <property type="entry name" value="AdoMet_MTases"/>
    <property type="match status" value="1"/>
</dbReference>
<dbReference type="GO" id="GO:0032259">
    <property type="term" value="P:methylation"/>
    <property type="evidence" value="ECO:0007669"/>
    <property type="project" value="UniProtKB-KW"/>
</dbReference>
<dbReference type="InterPro" id="IPR029063">
    <property type="entry name" value="SAM-dependent_MTases_sf"/>
</dbReference>
<comment type="caution">
    <text evidence="2">The sequence shown here is derived from an EMBL/GenBank/DDBJ whole genome shotgun (WGS) entry which is preliminary data.</text>
</comment>
<dbReference type="InterPro" id="IPR050508">
    <property type="entry name" value="Methyltransf_Superfamily"/>
</dbReference>
<dbReference type="Proteomes" id="UP001582793">
    <property type="component" value="Unassembled WGS sequence"/>
</dbReference>